<feature type="transmembrane region" description="Helical" evidence="9">
    <location>
        <begin position="54"/>
        <end position="76"/>
    </location>
</feature>
<feature type="transmembrane region" description="Helical" evidence="9">
    <location>
        <begin position="292"/>
        <end position="311"/>
    </location>
</feature>
<proteinExistence type="inferred from homology"/>
<dbReference type="GO" id="GO:0015297">
    <property type="term" value="F:antiporter activity"/>
    <property type="evidence" value="ECO:0007669"/>
    <property type="project" value="UniProtKB-KW"/>
</dbReference>
<accession>A0A164IKI0</accession>
<dbReference type="EMBL" id="LWGR01000020">
    <property type="protein sequence ID" value="KZM69532.1"/>
    <property type="molecule type" value="Genomic_DNA"/>
</dbReference>
<reference evidence="11 12" key="1">
    <citation type="submission" date="2016-04" db="EMBL/GenBank/DDBJ databases">
        <authorList>
            <person name="Evans L.H."/>
            <person name="Alamgir A."/>
            <person name="Owens N."/>
            <person name="Weber N.D."/>
            <person name="Virtaneva K."/>
            <person name="Barbian K."/>
            <person name="Babar A."/>
            <person name="Rosenke K."/>
        </authorList>
    </citation>
    <scope>NUCLEOTIDE SEQUENCE [LARGE SCALE GENOMIC DNA]</scope>
    <source>
        <strain evidence="11 12">IFM 0406</strain>
    </source>
</reference>
<keyword evidence="8 9" id="KW-0472">Membrane</keyword>
<sequence length="388" mass="39453">MTFSTLALVLILGLVGPLLSWRAAWHVPVILGELVAGILFGATGFGVLHAGDPLFSFLADMGFALVMFVAGTHVPVRDPSVHAALGVGAVRAVLVGVFAAAAGFFLADWFGTGHGAIYAVLIASSSAALVLPIIDSQGLRGRSVLELTAQVAVADTACIVALPLVIDVGNAGRATLGALAVAAAAAVLFVLLRYLERSGLRKRAHEVSEDRKFALELRVSLALLFAMAALATRTHVSIMLAGFAAGLAVAGVGEPRRVARQLFAVTEGFLGPLFFVWLGARLNLREFGEQPRLIALGLALGVAAVLAHGLMRLLGQPITFATLAAAQIGVPVAAVTVGTQLHVLVRGEASAMMLGALVTIAAAAVGSALAARRGSAADGDGSGGGSAE</sequence>
<dbReference type="Gene3D" id="1.20.1530.20">
    <property type="match status" value="1"/>
</dbReference>
<dbReference type="Proteomes" id="UP000076512">
    <property type="component" value="Unassembled WGS sequence"/>
</dbReference>
<organism evidence="11 12">
    <name type="scientific">Nocardia terpenica</name>
    <dbReference type="NCBI Taxonomy" id="455432"/>
    <lineage>
        <taxon>Bacteria</taxon>
        <taxon>Bacillati</taxon>
        <taxon>Actinomycetota</taxon>
        <taxon>Actinomycetes</taxon>
        <taxon>Mycobacteriales</taxon>
        <taxon>Nocardiaceae</taxon>
        <taxon>Nocardia</taxon>
    </lineage>
</organism>
<keyword evidence="5 9" id="KW-0812">Transmembrane</keyword>
<evidence type="ECO:0000313" key="11">
    <source>
        <dbReference type="EMBL" id="KZM69532.1"/>
    </source>
</evidence>
<evidence type="ECO:0000256" key="4">
    <source>
        <dbReference type="ARBA" id="ARBA00022449"/>
    </source>
</evidence>
<comment type="subcellular location">
    <subcellularLocation>
        <location evidence="1">Membrane</location>
        <topology evidence="1">Multi-pass membrane protein</topology>
    </subcellularLocation>
</comment>
<feature type="transmembrane region" description="Helical" evidence="9">
    <location>
        <begin position="172"/>
        <end position="192"/>
    </location>
</feature>
<keyword evidence="12" id="KW-1185">Reference proteome</keyword>
<feature type="transmembrane region" description="Helical" evidence="9">
    <location>
        <begin position="88"/>
        <end position="110"/>
    </location>
</feature>
<dbReference type="GO" id="GO:0016020">
    <property type="term" value="C:membrane"/>
    <property type="evidence" value="ECO:0007669"/>
    <property type="project" value="UniProtKB-SubCell"/>
</dbReference>
<keyword evidence="6 9" id="KW-1133">Transmembrane helix</keyword>
<evidence type="ECO:0000256" key="7">
    <source>
        <dbReference type="ARBA" id="ARBA00023065"/>
    </source>
</evidence>
<keyword evidence="3" id="KW-0813">Transport</keyword>
<dbReference type="RefSeq" id="WP_067579196.1">
    <property type="nucleotide sequence ID" value="NZ_JABMCZ010000002.1"/>
</dbReference>
<evidence type="ECO:0000256" key="3">
    <source>
        <dbReference type="ARBA" id="ARBA00022448"/>
    </source>
</evidence>
<keyword evidence="4" id="KW-0050">Antiport</keyword>
<feature type="transmembrane region" description="Helical" evidence="9">
    <location>
        <begin position="116"/>
        <end position="135"/>
    </location>
</feature>
<dbReference type="OrthoDB" id="4413712at2"/>
<comment type="similarity">
    <text evidence="2">Belongs to the monovalent cation:proton antiporter 2 (CPA2) transporter (TC 2.A.37) family.</text>
</comment>
<protein>
    <submittedName>
        <fullName evidence="11">Sodium:proton antiporter</fullName>
    </submittedName>
</protein>
<feature type="transmembrane region" description="Helical" evidence="9">
    <location>
        <begin position="262"/>
        <end position="280"/>
    </location>
</feature>
<evidence type="ECO:0000259" key="10">
    <source>
        <dbReference type="Pfam" id="PF00999"/>
    </source>
</evidence>
<evidence type="ECO:0000313" key="12">
    <source>
        <dbReference type="Proteomes" id="UP000076512"/>
    </source>
</evidence>
<evidence type="ECO:0000256" key="1">
    <source>
        <dbReference type="ARBA" id="ARBA00004141"/>
    </source>
</evidence>
<feature type="transmembrane region" description="Helical" evidence="9">
    <location>
        <begin position="349"/>
        <end position="371"/>
    </location>
</feature>
<dbReference type="InterPro" id="IPR038770">
    <property type="entry name" value="Na+/solute_symporter_sf"/>
</dbReference>
<evidence type="ECO:0000256" key="5">
    <source>
        <dbReference type="ARBA" id="ARBA00022692"/>
    </source>
</evidence>
<dbReference type="STRING" id="455432.AWN90_08480"/>
<dbReference type="Pfam" id="PF00999">
    <property type="entry name" value="Na_H_Exchanger"/>
    <property type="match status" value="1"/>
</dbReference>
<evidence type="ECO:0000256" key="6">
    <source>
        <dbReference type="ARBA" id="ARBA00022989"/>
    </source>
</evidence>
<gene>
    <name evidence="11" type="ORF">AWN90_08480</name>
</gene>
<dbReference type="InterPro" id="IPR006153">
    <property type="entry name" value="Cation/H_exchanger_TM"/>
</dbReference>
<dbReference type="AlphaFoldDB" id="A0A164IKI0"/>
<dbReference type="GO" id="GO:1902600">
    <property type="term" value="P:proton transmembrane transport"/>
    <property type="evidence" value="ECO:0007669"/>
    <property type="project" value="InterPro"/>
</dbReference>
<dbReference type="PANTHER" id="PTHR43562">
    <property type="entry name" value="NAPA-TYPE SODIUM/HYDROGEN ANTIPORTER"/>
    <property type="match status" value="1"/>
</dbReference>
<comment type="caution">
    <text evidence="11">The sequence shown here is derived from an EMBL/GenBank/DDBJ whole genome shotgun (WGS) entry which is preliminary data.</text>
</comment>
<dbReference type="PANTHER" id="PTHR43562:SF1">
    <property type="entry name" value="NA(+)_H(+) ANTIPORTER YJBQ-RELATED"/>
    <property type="match status" value="1"/>
</dbReference>
<feature type="domain" description="Cation/H+ exchanger transmembrane" evidence="10">
    <location>
        <begin position="14"/>
        <end position="360"/>
    </location>
</feature>
<evidence type="ECO:0000256" key="9">
    <source>
        <dbReference type="SAM" id="Phobius"/>
    </source>
</evidence>
<keyword evidence="7" id="KW-0406">Ion transport</keyword>
<evidence type="ECO:0000256" key="2">
    <source>
        <dbReference type="ARBA" id="ARBA00005551"/>
    </source>
</evidence>
<evidence type="ECO:0000256" key="8">
    <source>
        <dbReference type="ARBA" id="ARBA00023136"/>
    </source>
</evidence>
<name>A0A164IKI0_9NOCA</name>
<feature type="transmembrane region" description="Helical" evidence="9">
    <location>
        <begin position="147"/>
        <end position="166"/>
    </location>
</feature>